<organism evidence="11">
    <name type="scientific">Staphylococcus hominis</name>
    <dbReference type="NCBI Taxonomy" id="1290"/>
    <lineage>
        <taxon>Bacteria</taxon>
        <taxon>Bacillati</taxon>
        <taxon>Bacillota</taxon>
        <taxon>Bacilli</taxon>
        <taxon>Bacillales</taxon>
        <taxon>Staphylococcaceae</taxon>
        <taxon>Staphylococcus</taxon>
    </lineage>
</organism>
<dbReference type="Gene3D" id="2.40.30.110">
    <property type="entry name" value="Aminomethyltransferase beta-barrel domains"/>
    <property type="match status" value="1"/>
</dbReference>
<comment type="similarity">
    <text evidence="1 7">Belongs to the GcvT family.</text>
</comment>
<comment type="catalytic activity">
    <reaction evidence="6 7">
        <text>N(6)-[(R)-S(8)-aminomethyldihydrolipoyl]-L-lysyl-[protein] + (6S)-5,6,7,8-tetrahydrofolate = N(6)-[(R)-dihydrolipoyl]-L-lysyl-[protein] + (6R)-5,10-methylene-5,6,7,8-tetrahydrofolate + NH4(+)</text>
        <dbReference type="Rhea" id="RHEA:16945"/>
        <dbReference type="Rhea" id="RHEA-COMP:10475"/>
        <dbReference type="Rhea" id="RHEA-COMP:10492"/>
        <dbReference type="ChEBI" id="CHEBI:15636"/>
        <dbReference type="ChEBI" id="CHEBI:28938"/>
        <dbReference type="ChEBI" id="CHEBI:57453"/>
        <dbReference type="ChEBI" id="CHEBI:83100"/>
        <dbReference type="ChEBI" id="CHEBI:83143"/>
        <dbReference type="EC" id="2.1.2.10"/>
    </reaction>
</comment>
<dbReference type="PANTHER" id="PTHR43757">
    <property type="entry name" value="AMINOMETHYLTRANSFERASE"/>
    <property type="match status" value="1"/>
</dbReference>
<dbReference type="Gene3D" id="4.10.1250.10">
    <property type="entry name" value="Aminomethyltransferase fragment"/>
    <property type="match status" value="1"/>
</dbReference>
<evidence type="ECO:0000256" key="7">
    <source>
        <dbReference type="HAMAP-Rule" id="MF_00259"/>
    </source>
</evidence>
<dbReference type="PIRSF" id="PIRSF006487">
    <property type="entry name" value="GcvT"/>
    <property type="match status" value="1"/>
</dbReference>
<dbReference type="RefSeq" id="WP_017176243.1">
    <property type="nucleotide sequence ID" value="NZ_CABMJU010000010.1"/>
</dbReference>
<dbReference type="FunFam" id="3.30.70.1400:FF:000001">
    <property type="entry name" value="Aminomethyltransferase"/>
    <property type="match status" value="1"/>
</dbReference>
<evidence type="ECO:0000256" key="5">
    <source>
        <dbReference type="ARBA" id="ARBA00031395"/>
    </source>
</evidence>
<dbReference type="InterPro" id="IPR022903">
    <property type="entry name" value="GcvT_bac"/>
</dbReference>
<evidence type="ECO:0000313" key="12">
    <source>
        <dbReference type="EMBL" id="MCM5671339.1"/>
    </source>
</evidence>
<dbReference type="GO" id="GO:0004047">
    <property type="term" value="F:aminomethyltransferase activity"/>
    <property type="evidence" value="ECO:0007669"/>
    <property type="project" value="UniProtKB-UniRule"/>
</dbReference>
<feature type="domain" description="GCVT N-terminal" evidence="9">
    <location>
        <begin position="10"/>
        <end position="260"/>
    </location>
</feature>
<evidence type="ECO:0000256" key="1">
    <source>
        <dbReference type="ARBA" id="ARBA00008609"/>
    </source>
</evidence>
<dbReference type="Pfam" id="PF08669">
    <property type="entry name" value="GCV_T_C"/>
    <property type="match status" value="1"/>
</dbReference>
<dbReference type="InterPro" id="IPR029043">
    <property type="entry name" value="GcvT/YgfZ_C"/>
</dbReference>
<reference evidence="11" key="1">
    <citation type="submission" date="2016-02" db="EMBL/GenBank/DDBJ databases">
        <title>Genomic sequence of a clinical Staphylococcus hominis isolate.</title>
        <authorList>
            <person name="McClure J.M."/>
            <person name="Zhang K."/>
        </authorList>
    </citation>
    <scope>NUCLEOTIDE SEQUENCE</scope>
    <source>
        <strain evidence="11">C34847</strain>
    </source>
</reference>
<dbReference type="EC" id="2.1.2.10" evidence="2 7"/>
<feature type="binding site" evidence="8">
    <location>
        <position position="200"/>
    </location>
    <ligand>
        <name>substrate</name>
    </ligand>
</feature>
<accession>A0A3S7GY29</accession>
<evidence type="ECO:0000256" key="6">
    <source>
        <dbReference type="ARBA" id="ARBA00047665"/>
    </source>
</evidence>
<dbReference type="NCBIfam" id="NF001567">
    <property type="entry name" value="PRK00389.1"/>
    <property type="match status" value="1"/>
</dbReference>
<dbReference type="GO" id="GO:0005829">
    <property type="term" value="C:cytosol"/>
    <property type="evidence" value="ECO:0007669"/>
    <property type="project" value="TreeGrafter"/>
</dbReference>
<sequence>MTNELKKTPLYETYVNSGAKIVEFGGWAMPVQFTSIKEEHNAVRYKVGMFDVSHMGEILIEGENASKFVQYLLSNDTTNLSETKAQYTALCNDEGGIIDDLVTYKIADNKYLLIVNAANTDKDFEWIQKHQSKFNATVTNVSEQYGQLAVQGPQARTLVSELVDIDVSEMKPFEFKQNVTIFGKNVILSQSGYTGEDGFEIYCNSNDTVDIWNGFIDKGVVPCGLGARDTLRLEAGLPLHGQDLTESITPYEGGIAFAAKPLIEDEFIGKSVLKDQKENGSKRRTVGLELIDKGIARTGYTVMNLDGKEIGEITSGTQSPSSGKSIAMAIIDRDEFELGKELLVQVRKRQLKAKIVKKNQIEK</sequence>
<evidence type="ECO:0000256" key="2">
    <source>
        <dbReference type="ARBA" id="ARBA00012616"/>
    </source>
</evidence>
<dbReference type="NCBIfam" id="TIGR00528">
    <property type="entry name" value="gcvT"/>
    <property type="match status" value="1"/>
</dbReference>
<dbReference type="EMBL" id="CP014567">
    <property type="protein sequence ID" value="AVI07239.1"/>
    <property type="molecule type" value="Genomic_DNA"/>
</dbReference>
<comment type="function">
    <text evidence="7">The glycine cleavage system catalyzes the degradation of glycine.</text>
</comment>
<dbReference type="SUPFAM" id="SSF103025">
    <property type="entry name" value="Folate-binding domain"/>
    <property type="match status" value="1"/>
</dbReference>
<evidence type="ECO:0000313" key="11">
    <source>
        <dbReference type="EMBL" id="AVI07239.1"/>
    </source>
</evidence>
<evidence type="ECO:0000256" key="8">
    <source>
        <dbReference type="PIRSR" id="PIRSR006487-1"/>
    </source>
</evidence>
<dbReference type="AlphaFoldDB" id="A0A3S7GY29"/>
<evidence type="ECO:0000259" key="10">
    <source>
        <dbReference type="Pfam" id="PF08669"/>
    </source>
</evidence>
<dbReference type="HAMAP" id="MF_00259">
    <property type="entry name" value="GcvT"/>
    <property type="match status" value="1"/>
</dbReference>
<evidence type="ECO:0000256" key="3">
    <source>
        <dbReference type="ARBA" id="ARBA00022576"/>
    </source>
</evidence>
<reference evidence="12 13" key="2">
    <citation type="submission" date="2022-06" db="EMBL/GenBank/DDBJ databases">
        <title>Staphylococcus hominis ShoR14 genome sequence.</title>
        <authorList>
            <person name="Yeo C.C."/>
            <person name="Chew C.H."/>
            <person name="Che Hamzah A.M."/>
            <person name="Al-Trad E.I."/>
        </authorList>
    </citation>
    <scope>NUCLEOTIDE SEQUENCE [LARGE SCALE GENOMIC DNA]</scope>
    <source>
        <strain evidence="12 13">ShoR14</strain>
    </source>
</reference>
<feature type="domain" description="Aminomethyltransferase C-terminal" evidence="10">
    <location>
        <begin position="283"/>
        <end position="358"/>
    </location>
</feature>
<dbReference type="InterPro" id="IPR027266">
    <property type="entry name" value="TrmE/GcvT-like"/>
</dbReference>
<dbReference type="Pfam" id="PF01571">
    <property type="entry name" value="GCV_T"/>
    <property type="match status" value="1"/>
</dbReference>
<dbReference type="EMBL" id="JAGHKT020000001">
    <property type="protein sequence ID" value="MCM5671339.1"/>
    <property type="molecule type" value="Genomic_DNA"/>
</dbReference>
<name>A0A3S7GY29_STAHO</name>
<dbReference type="FunFam" id="2.40.30.110:FF:000003">
    <property type="entry name" value="Aminomethyltransferase"/>
    <property type="match status" value="1"/>
</dbReference>
<dbReference type="Gene3D" id="3.30.70.1400">
    <property type="entry name" value="Aminomethyltransferase beta-barrel domains"/>
    <property type="match status" value="1"/>
</dbReference>
<dbReference type="GO" id="GO:0019464">
    <property type="term" value="P:glycine decarboxylation via glycine cleavage system"/>
    <property type="evidence" value="ECO:0007669"/>
    <property type="project" value="UniProtKB-UniRule"/>
</dbReference>
<dbReference type="SUPFAM" id="SSF101790">
    <property type="entry name" value="Aminomethyltransferase beta-barrel domain"/>
    <property type="match status" value="1"/>
</dbReference>
<dbReference type="InterPro" id="IPR006223">
    <property type="entry name" value="GcvT"/>
</dbReference>
<dbReference type="GO" id="GO:0005960">
    <property type="term" value="C:glycine cleavage complex"/>
    <property type="evidence" value="ECO:0007669"/>
    <property type="project" value="InterPro"/>
</dbReference>
<dbReference type="Gene3D" id="3.30.1360.120">
    <property type="entry name" value="Probable tRNA modification gtpase trme, domain 1"/>
    <property type="match status" value="1"/>
</dbReference>
<evidence type="ECO:0000313" key="13">
    <source>
        <dbReference type="Proteomes" id="UP000665944"/>
    </source>
</evidence>
<dbReference type="PANTHER" id="PTHR43757:SF2">
    <property type="entry name" value="AMINOMETHYLTRANSFERASE, MITOCHONDRIAL"/>
    <property type="match status" value="1"/>
</dbReference>
<proteinExistence type="inferred from homology"/>
<dbReference type="InterPro" id="IPR028896">
    <property type="entry name" value="GcvT/YgfZ/DmdA"/>
</dbReference>
<evidence type="ECO:0000256" key="4">
    <source>
        <dbReference type="ARBA" id="ARBA00022679"/>
    </source>
</evidence>
<dbReference type="Proteomes" id="UP000665944">
    <property type="component" value="Unassembled WGS sequence"/>
</dbReference>
<keyword evidence="4 7" id="KW-0808">Transferase</keyword>
<gene>
    <name evidence="7 12" type="primary">gcvT</name>
    <name evidence="11" type="ORF">AZE34_10960</name>
    <name evidence="12" type="ORF">J7T32_000980</name>
</gene>
<keyword evidence="13" id="KW-1185">Reference proteome</keyword>
<dbReference type="InterPro" id="IPR006222">
    <property type="entry name" value="GCVT_N"/>
</dbReference>
<dbReference type="InterPro" id="IPR013977">
    <property type="entry name" value="GcvT_C"/>
</dbReference>
<comment type="subunit">
    <text evidence="7">The glycine cleavage system is composed of four proteins: P, T, L and H.</text>
</comment>
<dbReference type="GO" id="GO:0008483">
    <property type="term" value="F:transaminase activity"/>
    <property type="evidence" value="ECO:0007669"/>
    <property type="project" value="UniProtKB-KW"/>
</dbReference>
<protein>
    <recommendedName>
        <fullName evidence="2 7">Aminomethyltransferase</fullName>
        <ecNumber evidence="2 7">2.1.2.10</ecNumber>
    </recommendedName>
    <alternativeName>
        <fullName evidence="5 7">Glycine cleavage system T protein</fullName>
    </alternativeName>
</protein>
<keyword evidence="3 7" id="KW-0032">Aminotransferase</keyword>
<evidence type="ECO:0000259" key="9">
    <source>
        <dbReference type="Pfam" id="PF01571"/>
    </source>
</evidence>